<evidence type="ECO:0000313" key="4">
    <source>
        <dbReference type="Proteomes" id="UP000517759"/>
    </source>
</evidence>
<comment type="caution">
    <text evidence="3">The sequence shown here is derived from an EMBL/GenBank/DDBJ whole genome shotgun (WGS) entry which is preliminary data.</text>
</comment>
<protein>
    <submittedName>
        <fullName evidence="3">Uncharacterized protein</fullName>
    </submittedName>
</protein>
<dbReference type="AlphaFoldDB" id="A0A7W6F831"/>
<accession>A0A7W6F831</accession>
<evidence type="ECO:0000256" key="1">
    <source>
        <dbReference type="SAM" id="MobiDB-lite"/>
    </source>
</evidence>
<reference evidence="3 4" key="1">
    <citation type="submission" date="2020-08" db="EMBL/GenBank/DDBJ databases">
        <title>Genomic Encyclopedia of Type Strains, Phase IV (KMG-IV): sequencing the most valuable type-strain genomes for metagenomic binning, comparative biology and taxonomic classification.</title>
        <authorList>
            <person name="Goeker M."/>
        </authorList>
    </citation>
    <scope>NUCLEOTIDE SEQUENCE [LARGE SCALE GENOMIC DNA]</scope>
    <source>
        <strain evidence="3 4">DSM 24105</strain>
    </source>
</reference>
<feature type="signal peptide" evidence="2">
    <location>
        <begin position="1"/>
        <end position="21"/>
    </location>
</feature>
<dbReference type="RefSeq" id="WP_183507502.1">
    <property type="nucleotide sequence ID" value="NZ_BSPG01000002.1"/>
</dbReference>
<feature type="region of interest" description="Disordered" evidence="1">
    <location>
        <begin position="55"/>
        <end position="80"/>
    </location>
</feature>
<organism evidence="3 4">
    <name type="scientific">Methylobacterium brachythecii</name>
    <dbReference type="NCBI Taxonomy" id="1176177"/>
    <lineage>
        <taxon>Bacteria</taxon>
        <taxon>Pseudomonadati</taxon>
        <taxon>Pseudomonadota</taxon>
        <taxon>Alphaproteobacteria</taxon>
        <taxon>Hyphomicrobiales</taxon>
        <taxon>Methylobacteriaceae</taxon>
        <taxon>Methylobacterium</taxon>
    </lineage>
</organism>
<proteinExistence type="predicted"/>
<feature type="compositionally biased region" description="Basic and acidic residues" evidence="1">
    <location>
        <begin position="71"/>
        <end position="80"/>
    </location>
</feature>
<dbReference type="Proteomes" id="UP000517759">
    <property type="component" value="Unassembled WGS sequence"/>
</dbReference>
<name>A0A7W6F831_9HYPH</name>
<gene>
    <name evidence="3" type="ORF">GGR33_003552</name>
</gene>
<evidence type="ECO:0000313" key="3">
    <source>
        <dbReference type="EMBL" id="MBB3904038.1"/>
    </source>
</evidence>
<keyword evidence="2" id="KW-0732">Signal</keyword>
<dbReference type="EMBL" id="JACIDN010000006">
    <property type="protein sequence ID" value="MBB3904038.1"/>
    <property type="molecule type" value="Genomic_DNA"/>
</dbReference>
<evidence type="ECO:0000256" key="2">
    <source>
        <dbReference type="SAM" id="SignalP"/>
    </source>
</evidence>
<sequence>MTSRIILGAALGFALTSSAFAQSYTAPAGIPTATAPGGLEGSAFTAGANAGRGYRVAPDDTAYTTGSVRKASPDRSRQAR</sequence>
<feature type="chain" id="PRO_5030569139" evidence="2">
    <location>
        <begin position="22"/>
        <end position="80"/>
    </location>
</feature>